<evidence type="ECO:0000313" key="3">
    <source>
        <dbReference type="Proteomes" id="UP001365128"/>
    </source>
</evidence>
<comment type="caution">
    <text evidence="2">The sequence shown here is derived from an EMBL/GenBank/DDBJ whole genome shotgun (WGS) entry which is preliminary data.</text>
</comment>
<protein>
    <submittedName>
        <fullName evidence="2">Uncharacterized protein</fullName>
    </submittedName>
</protein>
<sequence length="208" mass="23552">MIMFVMALGSKPRRQPRQQPRRPHAQSYLIRTSDWAIRKAQRARRNFWGPRKTTQPDWRRNPPIYPCQHGCRPRPRPPHGRGRQAAHAHTEQLRPRIGVGICTKPLRGPVARPSGRPNGPAEKTAVLFCLQSPVRHLVHRGRLVTSSLAGKRLEALAVEGLHHARWAASKRSLLSLCLETKNQRGALGRMAHLGAVGEFFLGRGWWLS</sequence>
<name>A0ABR1MMD6_9PEZI</name>
<reference evidence="2 3" key="1">
    <citation type="submission" date="2024-04" db="EMBL/GenBank/DDBJ databases">
        <title>Phyllosticta paracitricarpa is synonymous to the EU quarantine fungus P. citricarpa based on phylogenomic analyses.</title>
        <authorList>
            <consortium name="Lawrence Berkeley National Laboratory"/>
            <person name="Van Ingen-Buijs V.A."/>
            <person name="Van Westerhoven A.C."/>
            <person name="Haridas S."/>
            <person name="Skiadas P."/>
            <person name="Martin F."/>
            <person name="Groenewald J.Z."/>
            <person name="Crous P.W."/>
            <person name="Seidl M.F."/>
        </authorList>
    </citation>
    <scope>NUCLEOTIDE SEQUENCE [LARGE SCALE GENOMIC DNA]</scope>
    <source>
        <strain evidence="2 3">CBS 122670</strain>
    </source>
</reference>
<dbReference type="Proteomes" id="UP001365128">
    <property type="component" value="Unassembled WGS sequence"/>
</dbReference>
<organism evidence="2 3">
    <name type="scientific">Phyllosticta citricarpa</name>
    <dbReference type="NCBI Taxonomy" id="55181"/>
    <lineage>
        <taxon>Eukaryota</taxon>
        <taxon>Fungi</taxon>
        <taxon>Dikarya</taxon>
        <taxon>Ascomycota</taxon>
        <taxon>Pezizomycotina</taxon>
        <taxon>Dothideomycetes</taxon>
        <taxon>Dothideomycetes incertae sedis</taxon>
        <taxon>Botryosphaeriales</taxon>
        <taxon>Phyllostictaceae</taxon>
        <taxon>Phyllosticta</taxon>
    </lineage>
</organism>
<keyword evidence="3" id="KW-1185">Reference proteome</keyword>
<feature type="region of interest" description="Disordered" evidence="1">
    <location>
        <begin position="1"/>
        <end position="27"/>
    </location>
</feature>
<feature type="region of interest" description="Disordered" evidence="1">
    <location>
        <begin position="68"/>
        <end position="92"/>
    </location>
</feature>
<accession>A0ABR1MMD6</accession>
<gene>
    <name evidence="2" type="ORF">IWX46DRAFT_291246</name>
</gene>
<feature type="compositionally biased region" description="Basic residues" evidence="1">
    <location>
        <begin position="71"/>
        <end position="86"/>
    </location>
</feature>
<proteinExistence type="predicted"/>
<feature type="compositionally biased region" description="Basic residues" evidence="1">
    <location>
        <begin position="11"/>
        <end position="24"/>
    </location>
</feature>
<dbReference type="EMBL" id="JBBPDW010000004">
    <property type="protein sequence ID" value="KAK7553569.1"/>
    <property type="molecule type" value="Genomic_DNA"/>
</dbReference>
<evidence type="ECO:0000256" key="1">
    <source>
        <dbReference type="SAM" id="MobiDB-lite"/>
    </source>
</evidence>
<evidence type="ECO:0000313" key="2">
    <source>
        <dbReference type="EMBL" id="KAK7553569.1"/>
    </source>
</evidence>